<dbReference type="GO" id="GO:0005283">
    <property type="term" value="F:amino acid:sodium symporter activity"/>
    <property type="evidence" value="ECO:0007669"/>
    <property type="project" value="InterPro"/>
</dbReference>
<name>A0A7U4QKW8_DESA2</name>
<feature type="transmembrane region" description="Helical" evidence="9">
    <location>
        <begin position="298"/>
        <end position="325"/>
    </location>
</feature>
<evidence type="ECO:0000256" key="4">
    <source>
        <dbReference type="ARBA" id="ARBA00022475"/>
    </source>
</evidence>
<sequence length="442" mass="47737">MNKISEIIRELSDFAWGPYMIIFLVGIGLYLTFITGFIQLKGFAYAFRILFKKNKDNFAGEITPFQALCTALSGAIGIGNIVGVATAIAAGGPGAIFWMWVTAIVGMATSYSECLLAVKYRVTHSGEVSGGPMYYLERGLGLRWLGICFAIFALCASFGIGNMVQANSVANALYDTFQVPKWLTGAILTVLIGLVIIGGIKRIAKVASCLVPFMVVIYMGGSLIILIKKFTLLPEAFHSIFYHALNPTAAVGGFTGAMVKETIRFGIARGLFSNEAGLGSTPIAHAAAKIDQPIKEGLVAMLGPFIDTIVVCTMTALVIIVSGVWKSGETGVVLSSMAYEKGIYGGRYIVVAGVVLFAFSTIISWSYYGNRCIKYLLGEKTVYTYKWLYVFLIFVGAIVHLEIVWNFSDVTNGLMAIPNLIALLGLSKVVAKETNNYFSSKN</sequence>
<feature type="transmembrane region" description="Helical" evidence="9">
    <location>
        <begin position="413"/>
        <end position="431"/>
    </location>
</feature>
<evidence type="ECO:0000256" key="3">
    <source>
        <dbReference type="ARBA" id="ARBA00022448"/>
    </source>
</evidence>
<keyword evidence="5 9" id="KW-0812">Transmembrane</keyword>
<feature type="transmembrane region" description="Helical" evidence="9">
    <location>
        <begin position="239"/>
        <end position="259"/>
    </location>
</feature>
<accession>A0A7U4QKW8</accession>
<dbReference type="FunFam" id="1.20.1740.10:FF:000004">
    <property type="entry name" value="Sodium:alanine symporter family protein"/>
    <property type="match status" value="1"/>
</dbReference>
<feature type="transmembrane region" description="Helical" evidence="9">
    <location>
        <begin position="68"/>
        <end position="90"/>
    </location>
</feature>
<comment type="similarity">
    <text evidence="2 9">Belongs to the alanine or glycine:cation symporter (AGCS) (TC 2.A.25) family.</text>
</comment>
<evidence type="ECO:0000256" key="8">
    <source>
        <dbReference type="ARBA" id="ARBA00023136"/>
    </source>
</evidence>
<feature type="transmembrane region" description="Helical" evidence="9">
    <location>
        <begin position="345"/>
        <end position="367"/>
    </location>
</feature>
<dbReference type="PROSITE" id="PS00873">
    <property type="entry name" value="NA_ALANINE_SYMP"/>
    <property type="match status" value="1"/>
</dbReference>
<dbReference type="RefSeq" id="WP_066062945.1">
    <property type="nucleotide sequence ID" value="NZ_CP013015.1"/>
</dbReference>
<protein>
    <submittedName>
        <fullName evidence="10">Transporter</fullName>
    </submittedName>
</protein>
<dbReference type="EMBL" id="CP013015">
    <property type="protein sequence ID" value="AMM41231.1"/>
    <property type="molecule type" value="Genomic_DNA"/>
</dbReference>
<dbReference type="NCBIfam" id="TIGR00835">
    <property type="entry name" value="agcS"/>
    <property type="match status" value="1"/>
</dbReference>
<keyword evidence="4 9" id="KW-1003">Cell membrane</keyword>
<dbReference type="Gene3D" id="1.20.1740.10">
    <property type="entry name" value="Amino acid/polyamine transporter I"/>
    <property type="match status" value="1"/>
</dbReference>
<keyword evidence="3 9" id="KW-0813">Transport</keyword>
<dbReference type="GO" id="GO:0005886">
    <property type="term" value="C:plasma membrane"/>
    <property type="evidence" value="ECO:0007669"/>
    <property type="project" value="UniProtKB-SubCell"/>
</dbReference>
<evidence type="ECO:0000313" key="11">
    <source>
        <dbReference type="Proteomes" id="UP000070560"/>
    </source>
</evidence>
<evidence type="ECO:0000313" key="10">
    <source>
        <dbReference type="EMBL" id="AMM41231.1"/>
    </source>
</evidence>
<reference evidence="10 11" key="1">
    <citation type="submission" date="2015-10" db="EMBL/GenBank/DDBJ databases">
        <title>Candidatus Desulfofervidus auxilii, a hydrogenotrophic sulfate-reducing bacterium involved in the thermophilic anaerobic oxidation of methane.</title>
        <authorList>
            <person name="Krukenberg V."/>
            <person name="Richter M."/>
            <person name="Wegener G."/>
        </authorList>
    </citation>
    <scope>NUCLEOTIDE SEQUENCE [LARGE SCALE GENOMIC DNA]</scope>
    <source>
        <strain evidence="10 11">HS1</strain>
    </source>
</reference>
<evidence type="ECO:0000256" key="7">
    <source>
        <dbReference type="ARBA" id="ARBA00022989"/>
    </source>
</evidence>
<feature type="transmembrane region" description="Helical" evidence="9">
    <location>
        <begin position="20"/>
        <end position="47"/>
    </location>
</feature>
<dbReference type="PRINTS" id="PR00175">
    <property type="entry name" value="NAALASMPORT"/>
</dbReference>
<dbReference type="InterPro" id="IPR001463">
    <property type="entry name" value="Na/Ala_symport"/>
</dbReference>
<dbReference type="Proteomes" id="UP000070560">
    <property type="component" value="Chromosome"/>
</dbReference>
<gene>
    <name evidence="10" type="ORF">HS1_001429</name>
</gene>
<feature type="transmembrane region" description="Helical" evidence="9">
    <location>
        <begin position="207"/>
        <end position="227"/>
    </location>
</feature>
<feature type="transmembrane region" description="Helical" evidence="9">
    <location>
        <begin position="387"/>
        <end position="407"/>
    </location>
</feature>
<evidence type="ECO:0000256" key="5">
    <source>
        <dbReference type="ARBA" id="ARBA00022692"/>
    </source>
</evidence>
<organism evidence="10 11">
    <name type="scientific">Desulfofervidus auxilii</name>
    <dbReference type="NCBI Taxonomy" id="1621989"/>
    <lineage>
        <taxon>Bacteria</taxon>
        <taxon>Pseudomonadati</taxon>
        <taxon>Thermodesulfobacteriota</taxon>
        <taxon>Candidatus Desulfofervidia</taxon>
        <taxon>Candidatus Desulfofervidales</taxon>
        <taxon>Candidatus Desulfofervidaceae</taxon>
        <taxon>Candidatus Desulfofervidus</taxon>
    </lineage>
</organism>
<evidence type="ECO:0000256" key="9">
    <source>
        <dbReference type="RuleBase" id="RU363064"/>
    </source>
</evidence>
<evidence type="ECO:0000256" key="6">
    <source>
        <dbReference type="ARBA" id="ARBA00022847"/>
    </source>
</evidence>
<feature type="transmembrane region" description="Helical" evidence="9">
    <location>
        <begin position="96"/>
        <end position="120"/>
    </location>
</feature>
<evidence type="ECO:0000256" key="2">
    <source>
        <dbReference type="ARBA" id="ARBA00009261"/>
    </source>
</evidence>
<keyword evidence="8 9" id="KW-0472">Membrane</keyword>
<dbReference type="PANTHER" id="PTHR30330">
    <property type="entry name" value="AGSS FAMILY TRANSPORTER, SODIUM-ALANINE"/>
    <property type="match status" value="1"/>
</dbReference>
<dbReference type="KEGG" id="daw:HS1_001429"/>
<dbReference type="AlphaFoldDB" id="A0A7U4QKW8"/>
<proteinExistence type="inferred from homology"/>
<dbReference type="OrthoDB" id="9806926at2"/>
<feature type="transmembrane region" description="Helical" evidence="9">
    <location>
        <begin position="182"/>
        <end position="200"/>
    </location>
</feature>
<dbReference type="PANTHER" id="PTHR30330:SF3">
    <property type="entry name" value="TRANSCRIPTIONAL REGULATOR, LRP FAMILY"/>
    <property type="match status" value="1"/>
</dbReference>
<comment type="subcellular location">
    <subcellularLocation>
        <location evidence="1 9">Cell membrane</location>
        <topology evidence="1 9">Multi-pass membrane protein</topology>
    </subcellularLocation>
</comment>
<feature type="transmembrane region" description="Helical" evidence="9">
    <location>
        <begin position="141"/>
        <end position="162"/>
    </location>
</feature>
<evidence type="ECO:0000256" key="1">
    <source>
        <dbReference type="ARBA" id="ARBA00004651"/>
    </source>
</evidence>
<keyword evidence="11" id="KW-1185">Reference proteome</keyword>
<keyword evidence="7 9" id="KW-1133">Transmembrane helix</keyword>
<keyword evidence="6 9" id="KW-0769">Symport</keyword>
<dbReference type="Pfam" id="PF01235">
    <property type="entry name" value="Na_Ala_symp"/>
    <property type="match status" value="1"/>
</dbReference>